<organism evidence="7 8">
    <name type="scientific">Paraconiothyrium brasiliense</name>
    <dbReference type="NCBI Taxonomy" id="300254"/>
    <lineage>
        <taxon>Eukaryota</taxon>
        <taxon>Fungi</taxon>
        <taxon>Dikarya</taxon>
        <taxon>Ascomycota</taxon>
        <taxon>Pezizomycotina</taxon>
        <taxon>Dothideomycetes</taxon>
        <taxon>Pleosporomycetidae</taxon>
        <taxon>Pleosporales</taxon>
        <taxon>Massarineae</taxon>
        <taxon>Didymosphaeriaceae</taxon>
        <taxon>Paraconiothyrium</taxon>
    </lineage>
</organism>
<keyword evidence="8" id="KW-1185">Reference proteome</keyword>
<dbReference type="EMBL" id="JAKJXO020000001">
    <property type="protein sequence ID" value="KAL1612286.1"/>
    <property type="molecule type" value="Genomic_DNA"/>
</dbReference>
<evidence type="ECO:0000256" key="4">
    <source>
        <dbReference type="ARBA" id="ARBA00022989"/>
    </source>
</evidence>
<reference evidence="7 8" key="1">
    <citation type="submission" date="2024-02" db="EMBL/GenBank/DDBJ databases">
        <title>De novo assembly and annotation of 12 fungi associated with fruit tree decline syndrome in Ontario, Canada.</title>
        <authorList>
            <person name="Sulman M."/>
            <person name="Ellouze W."/>
            <person name="Ilyukhin E."/>
        </authorList>
    </citation>
    <scope>NUCLEOTIDE SEQUENCE [LARGE SCALE GENOMIC DNA]</scope>
    <source>
        <strain evidence="7 8">M42-189</strain>
    </source>
</reference>
<dbReference type="Proteomes" id="UP001521785">
    <property type="component" value="Unassembled WGS sequence"/>
</dbReference>
<keyword evidence="3 6" id="KW-0812">Transmembrane</keyword>
<sequence>MFNNEDYVPERWHTSLIMIATLVVPFTFNLWFRKILNAMEIAGGVLHICLFVIFVVILIVFGSRSSDDFVFKTLIWESSGWNSKGVSFGLGDEIKQVHPILKLPVNALVLVGFIVICLSLIYIASATAYNALISLQTLALHVSYFLPILFMLIRRLRGPTPPYGPFKLGALGVPLNIFSLCFLTYVGLWMPFPQMLPVTKDNMNYAGPVFGAVIVGALLDWFLNGRKRFQMPVARYE</sequence>
<protein>
    <submittedName>
        <fullName evidence="7">Uncharacterized protein</fullName>
    </submittedName>
</protein>
<evidence type="ECO:0000256" key="6">
    <source>
        <dbReference type="SAM" id="Phobius"/>
    </source>
</evidence>
<keyword evidence="2" id="KW-0813">Transport</keyword>
<gene>
    <name evidence="7" type="ORF">SLS60_000510</name>
</gene>
<accession>A0ABR3S6G9</accession>
<dbReference type="InterPro" id="IPR002293">
    <property type="entry name" value="AA/rel_permease1"/>
</dbReference>
<dbReference type="PANTHER" id="PTHR45649:SF5">
    <property type="entry name" value="GABA TRANSPORTER (EUROFUNG)-RELATED"/>
    <property type="match status" value="1"/>
</dbReference>
<evidence type="ECO:0000256" key="5">
    <source>
        <dbReference type="ARBA" id="ARBA00023136"/>
    </source>
</evidence>
<feature type="transmembrane region" description="Helical" evidence="6">
    <location>
        <begin position="12"/>
        <end position="32"/>
    </location>
</feature>
<keyword evidence="5 6" id="KW-0472">Membrane</keyword>
<evidence type="ECO:0000256" key="3">
    <source>
        <dbReference type="ARBA" id="ARBA00022692"/>
    </source>
</evidence>
<proteinExistence type="predicted"/>
<feature type="transmembrane region" description="Helical" evidence="6">
    <location>
        <begin position="165"/>
        <end position="185"/>
    </location>
</feature>
<name>A0ABR3S6G9_9PLEO</name>
<evidence type="ECO:0000256" key="2">
    <source>
        <dbReference type="ARBA" id="ARBA00022448"/>
    </source>
</evidence>
<feature type="transmembrane region" description="Helical" evidence="6">
    <location>
        <begin position="205"/>
        <end position="223"/>
    </location>
</feature>
<evidence type="ECO:0000256" key="1">
    <source>
        <dbReference type="ARBA" id="ARBA00004141"/>
    </source>
</evidence>
<dbReference type="Pfam" id="PF13520">
    <property type="entry name" value="AA_permease_2"/>
    <property type="match status" value="2"/>
</dbReference>
<feature type="transmembrane region" description="Helical" evidence="6">
    <location>
        <begin position="131"/>
        <end position="153"/>
    </location>
</feature>
<feature type="transmembrane region" description="Helical" evidence="6">
    <location>
        <begin position="105"/>
        <end position="125"/>
    </location>
</feature>
<comment type="subcellular location">
    <subcellularLocation>
        <location evidence="1">Membrane</location>
        <topology evidence="1">Multi-pass membrane protein</topology>
    </subcellularLocation>
</comment>
<comment type="caution">
    <text evidence="7">The sequence shown here is derived from an EMBL/GenBank/DDBJ whole genome shotgun (WGS) entry which is preliminary data.</text>
</comment>
<keyword evidence="4 6" id="KW-1133">Transmembrane helix</keyword>
<evidence type="ECO:0000313" key="8">
    <source>
        <dbReference type="Proteomes" id="UP001521785"/>
    </source>
</evidence>
<evidence type="ECO:0000313" key="7">
    <source>
        <dbReference type="EMBL" id="KAL1612286.1"/>
    </source>
</evidence>
<dbReference type="PANTHER" id="PTHR45649">
    <property type="entry name" value="AMINO-ACID PERMEASE BAT1"/>
    <property type="match status" value="1"/>
</dbReference>
<feature type="transmembrane region" description="Helical" evidence="6">
    <location>
        <begin position="44"/>
        <end position="62"/>
    </location>
</feature>